<dbReference type="InterPro" id="IPR000801">
    <property type="entry name" value="Esterase-like"/>
</dbReference>
<dbReference type="Pfam" id="PF00756">
    <property type="entry name" value="Esterase"/>
    <property type="match status" value="1"/>
</dbReference>
<dbReference type="PANTHER" id="PTHR40841:SF2">
    <property type="entry name" value="SIDEROPHORE-DEGRADING ESTERASE (EUROFUNG)"/>
    <property type="match status" value="1"/>
</dbReference>
<comment type="caution">
    <text evidence="3">The sequence shown here is derived from an EMBL/GenBank/DDBJ whole genome shotgun (WGS) entry which is preliminary data.</text>
</comment>
<dbReference type="AlphaFoldDB" id="A0A069CY44"/>
<dbReference type="SUPFAM" id="SSF53474">
    <property type="entry name" value="alpha/beta-Hydrolases"/>
    <property type="match status" value="1"/>
</dbReference>
<organism evidence="3 4">
    <name type="scientific">Bacteroides graminisolvens DSM 19988 = JCM 15093</name>
    <dbReference type="NCBI Taxonomy" id="1121097"/>
    <lineage>
        <taxon>Bacteria</taxon>
        <taxon>Pseudomonadati</taxon>
        <taxon>Bacteroidota</taxon>
        <taxon>Bacteroidia</taxon>
        <taxon>Bacteroidales</taxon>
        <taxon>Bacteroidaceae</taxon>
        <taxon>Bacteroides</taxon>
    </lineage>
</organism>
<comment type="similarity">
    <text evidence="1">Belongs to the esterase D family.</text>
</comment>
<dbReference type="STRING" id="1121097.GCA_000428125_00485"/>
<accession>A0A069CY44</accession>
<protein>
    <submittedName>
        <fullName evidence="3">Putative esterase</fullName>
    </submittedName>
</protein>
<keyword evidence="2" id="KW-0378">Hydrolase</keyword>
<evidence type="ECO:0000256" key="1">
    <source>
        <dbReference type="ARBA" id="ARBA00005622"/>
    </source>
</evidence>
<dbReference type="InterPro" id="IPR052558">
    <property type="entry name" value="Siderophore_Hydrolase_D"/>
</dbReference>
<dbReference type="InterPro" id="IPR029058">
    <property type="entry name" value="AB_hydrolase_fold"/>
</dbReference>
<dbReference type="Proteomes" id="UP000027601">
    <property type="component" value="Unassembled WGS sequence"/>
</dbReference>
<dbReference type="GO" id="GO:0016788">
    <property type="term" value="F:hydrolase activity, acting on ester bonds"/>
    <property type="evidence" value="ECO:0007669"/>
    <property type="project" value="TreeGrafter"/>
</dbReference>
<dbReference type="Gene3D" id="3.40.50.1820">
    <property type="entry name" value="alpha/beta hydrolase"/>
    <property type="match status" value="1"/>
</dbReference>
<dbReference type="PANTHER" id="PTHR40841">
    <property type="entry name" value="SIDEROPHORE TRIACETYLFUSARININE C ESTERASE"/>
    <property type="match status" value="1"/>
</dbReference>
<evidence type="ECO:0000313" key="3">
    <source>
        <dbReference type="EMBL" id="GAK34971.1"/>
    </source>
</evidence>
<evidence type="ECO:0000256" key="2">
    <source>
        <dbReference type="ARBA" id="ARBA00022801"/>
    </source>
</evidence>
<dbReference type="eggNOG" id="COG2819">
    <property type="taxonomic scope" value="Bacteria"/>
</dbReference>
<evidence type="ECO:0000313" key="4">
    <source>
        <dbReference type="Proteomes" id="UP000027601"/>
    </source>
</evidence>
<reference evidence="3 4" key="1">
    <citation type="journal article" date="2015" name="Microbes Environ.">
        <title>Distribution and evolution of nitrogen fixation genes in the phylum bacteroidetes.</title>
        <authorList>
            <person name="Inoue J."/>
            <person name="Oshima K."/>
            <person name="Suda W."/>
            <person name="Sakamoto M."/>
            <person name="Iino T."/>
            <person name="Noda S."/>
            <person name="Hongoh Y."/>
            <person name="Hattori M."/>
            <person name="Ohkuma M."/>
        </authorList>
    </citation>
    <scope>NUCLEOTIDE SEQUENCE [LARGE SCALE GENOMIC DNA]</scope>
    <source>
        <strain evidence="3 4">JCM 15093</strain>
    </source>
</reference>
<dbReference type="RefSeq" id="WP_024995264.1">
    <property type="nucleotide sequence ID" value="NZ_ATZI01000001.1"/>
</dbReference>
<name>A0A069CY44_9BACE</name>
<dbReference type="EMBL" id="BAJS01000001">
    <property type="protein sequence ID" value="GAK34971.1"/>
    <property type="molecule type" value="Genomic_DNA"/>
</dbReference>
<dbReference type="OrthoDB" id="9784036at2"/>
<keyword evidence="4" id="KW-1185">Reference proteome</keyword>
<sequence length="360" mass="41582">MKHILSLFIVIFPLLISAQESIVIGHKEKLYSETLNEERNYWIYLPPSYQNNNYGKASYPVIYLLDGDTHFITAVAIQKTFTRGMYNNMPECIIVGILNTDRSRDLTPSKSSFKHNGKVLSENSGGANQFSTFIQQELRHQIDSLYRTNGYNILIGHSFGGLFTINTLLDHPLSFNAYIAIDPSLWWNNSETYIKAESKWKETQFLNRFLYIAMAQEDQAEDKQQHSSTIKQFCTHLIDSKQTNNLTAAWKYYATENHGTVIMPGIFYGLKTLFEGMELPVKEIPNNPKLIEEQYRKLSRKLHFNFIPDEILIENLAKYAISVDRKDSALELYEYNCKNYPDSHNAQKNKSKITSPLTTK</sequence>
<gene>
    <name evidence="3" type="ORF">JCM15093_44</name>
</gene>
<proteinExistence type="inferred from homology"/>